<feature type="domain" description="Aspartate/ornithine carbamoyltransferase Asp/Orn-binding" evidence="8">
    <location>
        <begin position="192"/>
        <end position="343"/>
    </location>
</feature>
<comment type="pathway">
    <text evidence="1">Amino-acid biosynthesis; L-arginine biosynthesis; L-arginine from L-ornithine and carbamoyl phosphate: step 1/3.</text>
</comment>
<dbReference type="STRING" id="5217.A0A4V1M4Z1"/>
<dbReference type="InterPro" id="IPR006130">
    <property type="entry name" value="Asp/Orn_carbamoylTrfase"/>
</dbReference>
<dbReference type="PRINTS" id="PR00100">
    <property type="entry name" value="AOTCASE"/>
</dbReference>
<dbReference type="Pfam" id="PF02729">
    <property type="entry name" value="OTCace_N"/>
    <property type="match status" value="1"/>
</dbReference>
<keyword evidence="6 7" id="KW-0808">Transferase</keyword>
<evidence type="ECO:0000313" key="10">
    <source>
        <dbReference type="EMBL" id="RXK42047.1"/>
    </source>
</evidence>
<evidence type="ECO:0000256" key="3">
    <source>
        <dbReference type="ARBA" id="ARBA00013007"/>
    </source>
</evidence>
<evidence type="ECO:0000313" key="11">
    <source>
        <dbReference type="Proteomes" id="UP000289152"/>
    </source>
</evidence>
<dbReference type="AlphaFoldDB" id="A0A4V1M4Z1"/>
<evidence type="ECO:0000259" key="9">
    <source>
        <dbReference type="Pfam" id="PF02729"/>
    </source>
</evidence>
<dbReference type="GO" id="GO:0019240">
    <property type="term" value="P:citrulline biosynthetic process"/>
    <property type="evidence" value="ECO:0007669"/>
    <property type="project" value="TreeGrafter"/>
</dbReference>
<feature type="domain" description="Aspartate/ornithine carbamoyltransferase carbamoyl-P binding" evidence="9">
    <location>
        <begin position="38"/>
        <end position="180"/>
    </location>
</feature>
<evidence type="ECO:0000259" key="8">
    <source>
        <dbReference type="Pfam" id="PF00185"/>
    </source>
</evidence>
<dbReference type="NCBIfam" id="TIGR00658">
    <property type="entry name" value="orni_carb_tr"/>
    <property type="match status" value="1"/>
</dbReference>
<dbReference type="FunCoup" id="A0A4V1M4Z1">
    <property type="interactions" value="265"/>
</dbReference>
<organism evidence="10 11">
    <name type="scientific">Tremella mesenterica</name>
    <name type="common">Jelly fungus</name>
    <dbReference type="NCBI Taxonomy" id="5217"/>
    <lineage>
        <taxon>Eukaryota</taxon>
        <taxon>Fungi</taxon>
        <taxon>Dikarya</taxon>
        <taxon>Basidiomycota</taxon>
        <taxon>Agaricomycotina</taxon>
        <taxon>Tremellomycetes</taxon>
        <taxon>Tremellales</taxon>
        <taxon>Tremellaceae</taxon>
        <taxon>Tremella</taxon>
    </lineage>
</organism>
<dbReference type="GO" id="GO:0004585">
    <property type="term" value="F:ornithine carbamoyltransferase activity"/>
    <property type="evidence" value="ECO:0007669"/>
    <property type="project" value="UniProtKB-EC"/>
</dbReference>
<accession>A0A4V1M4Z1</accession>
<proteinExistence type="inferred from homology"/>
<dbReference type="InterPro" id="IPR006131">
    <property type="entry name" value="Asp_carbamoyltransf_Asp/Orn-bd"/>
</dbReference>
<dbReference type="PROSITE" id="PS00097">
    <property type="entry name" value="CARBAMOYLTRANSFERASE"/>
    <property type="match status" value="1"/>
</dbReference>
<dbReference type="PANTHER" id="PTHR45753">
    <property type="entry name" value="ORNITHINE CARBAMOYLTRANSFERASE, MITOCHONDRIAL"/>
    <property type="match status" value="1"/>
</dbReference>
<dbReference type="EMBL" id="SDIL01000004">
    <property type="protein sequence ID" value="RXK42047.1"/>
    <property type="molecule type" value="Genomic_DNA"/>
</dbReference>
<dbReference type="VEuPathDB" id="FungiDB:TREMEDRAFT_72852"/>
<dbReference type="GO" id="GO:0005739">
    <property type="term" value="C:mitochondrion"/>
    <property type="evidence" value="ECO:0007669"/>
    <property type="project" value="TreeGrafter"/>
</dbReference>
<comment type="caution">
    <text evidence="10">The sequence shown here is derived from an EMBL/GenBank/DDBJ whole genome shotgun (WGS) entry which is preliminary data.</text>
</comment>
<comment type="similarity">
    <text evidence="2">Belongs to the aspartate/ornithine carbamoyltransferase superfamily. OTCase family.</text>
</comment>
<keyword evidence="4" id="KW-0055">Arginine biosynthesis</keyword>
<evidence type="ECO:0000256" key="1">
    <source>
        <dbReference type="ARBA" id="ARBA00004975"/>
    </source>
</evidence>
<dbReference type="GO" id="GO:0016597">
    <property type="term" value="F:amino acid binding"/>
    <property type="evidence" value="ECO:0007669"/>
    <property type="project" value="InterPro"/>
</dbReference>
<gene>
    <name evidence="10" type="ORF">M231_00769</name>
</gene>
<evidence type="ECO:0000256" key="5">
    <source>
        <dbReference type="ARBA" id="ARBA00022605"/>
    </source>
</evidence>
<evidence type="ECO:0000256" key="7">
    <source>
        <dbReference type="RuleBase" id="RU003634"/>
    </source>
</evidence>
<dbReference type="InParanoid" id="A0A4V1M4Z1"/>
<dbReference type="Proteomes" id="UP000289152">
    <property type="component" value="Unassembled WGS sequence"/>
</dbReference>
<protein>
    <recommendedName>
        <fullName evidence="3">ornithine carbamoyltransferase</fullName>
        <ecNumber evidence="3">2.1.3.3</ecNumber>
    </recommendedName>
</protein>
<dbReference type="InterPro" id="IPR002292">
    <property type="entry name" value="Orn/put_carbamltrans"/>
</dbReference>
<dbReference type="PRINTS" id="PR00102">
    <property type="entry name" value="OTCASE"/>
</dbReference>
<reference evidence="10 11" key="1">
    <citation type="submission" date="2016-06" db="EMBL/GenBank/DDBJ databases">
        <title>Evolution of pathogenesis and genome organization in the Tremellales.</title>
        <authorList>
            <person name="Cuomo C."/>
            <person name="Litvintseva A."/>
            <person name="Heitman J."/>
            <person name="Chen Y."/>
            <person name="Sun S."/>
            <person name="Springer D."/>
            <person name="Dromer F."/>
            <person name="Young S."/>
            <person name="Zeng Q."/>
            <person name="Chapman S."/>
            <person name="Gujja S."/>
            <person name="Saif S."/>
            <person name="Birren B."/>
        </authorList>
    </citation>
    <scope>NUCLEOTIDE SEQUENCE [LARGE SCALE GENOMIC DNA]</scope>
    <source>
        <strain evidence="10 11">ATCC 28783</strain>
    </source>
</reference>
<dbReference type="PANTHER" id="PTHR45753:SF3">
    <property type="entry name" value="ORNITHINE TRANSCARBAMYLASE, MITOCHONDRIAL"/>
    <property type="match status" value="1"/>
</dbReference>
<dbReference type="InterPro" id="IPR036901">
    <property type="entry name" value="Asp/Orn_carbamoylTrfase_sf"/>
</dbReference>
<dbReference type="SUPFAM" id="SSF53671">
    <property type="entry name" value="Aspartate/ornithine carbamoyltransferase"/>
    <property type="match status" value="1"/>
</dbReference>
<dbReference type="OrthoDB" id="10252326at2759"/>
<dbReference type="GO" id="GO:0042450">
    <property type="term" value="P:L-arginine biosynthetic process via ornithine"/>
    <property type="evidence" value="ECO:0007669"/>
    <property type="project" value="TreeGrafter"/>
</dbReference>
<dbReference type="FunFam" id="3.40.50.1370:FF:000009">
    <property type="entry name" value="Ornithine carbamoyltransferase, mitochondrial"/>
    <property type="match status" value="1"/>
</dbReference>
<sequence length="373" mass="40961">MASQATSQAIRQAKSTVSRFTGQQQILRPLRRPSVPEHLLTLADLSPAQISSLLVSAITSKYLCKTYGNNAHRTGLSGSTIALLFSKRSTRTRVASESASMLLGAHPMFLGSGDIQMGVNESVLDTIKVVASMVDGIMARVGEHSEIEEMAKHSPVPVINALSKLYHPTQILADLLTLSETYSDSIPLPNLEGKKIAWVGDTNNITNELLVTCPRLGMKMSVAAPKGYDKVEEVVWNRVLEGGHADSVTLTNSPEEALHDADIVVTDTWISMGMEDEKAARLEAFKGYQITNSMVESAGAKPDWKFLHCLPRKPQEVDDEVFYGPRSLVFPEAENRKWTTVACFNQWFGSRTAPVLANREVSEHEPTQEPEVD</sequence>
<dbReference type="EC" id="2.1.3.3" evidence="3"/>
<dbReference type="InterPro" id="IPR006132">
    <property type="entry name" value="Asp/Orn_carbamoyltranf_P-bd"/>
</dbReference>
<evidence type="ECO:0000256" key="4">
    <source>
        <dbReference type="ARBA" id="ARBA00022571"/>
    </source>
</evidence>
<name>A0A4V1M4Z1_TREME</name>
<evidence type="ECO:0000256" key="6">
    <source>
        <dbReference type="ARBA" id="ARBA00022679"/>
    </source>
</evidence>
<dbReference type="Pfam" id="PF00185">
    <property type="entry name" value="OTCace"/>
    <property type="match status" value="1"/>
</dbReference>
<keyword evidence="11" id="KW-1185">Reference proteome</keyword>
<keyword evidence="5" id="KW-0028">Amino-acid biosynthesis</keyword>
<dbReference type="Gene3D" id="3.40.50.1370">
    <property type="entry name" value="Aspartate/ornithine carbamoyltransferase"/>
    <property type="match status" value="2"/>
</dbReference>
<evidence type="ECO:0000256" key="2">
    <source>
        <dbReference type="ARBA" id="ARBA00007805"/>
    </source>
</evidence>